<proteinExistence type="predicted"/>
<protein>
    <submittedName>
        <fullName evidence="1">Uncharacterized protein</fullName>
    </submittedName>
</protein>
<dbReference type="EMBL" id="CP039351">
    <property type="protein sequence ID" value="QCE00417.1"/>
    <property type="molecule type" value="Genomic_DNA"/>
</dbReference>
<organism evidence="1 2">
    <name type="scientific">Vigna unguiculata</name>
    <name type="common">Cowpea</name>
    <dbReference type="NCBI Taxonomy" id="3917"/>
    <lineage>
        <taxon>Eukaryota</taxon>
        <taxon>Viridiplantae</taxon>
        <taxon>Streptophyta</taxon>
        <taxon>Embryophyta</taxon>
        <taxon>Tracheophyta</taxon>
        <taxon>Spermatophyta</taxon>
        <taxon>Magnoliopsida</taxon>
        <taxon>eudicotyledons</taxon>
        <taxon>Gunneridae</taxon>
        <taxon>Pentapetalae</taxon>
        <taxon>rosids</taxon>
        <taxon>fabids</taxon>
        <taxon>Fabales</taxon>
        <taxon>Fabaceae</taxon>
        <taxon>Papilionoideae</taxon>
        <taxon>50 kb inversion clade</taxon>
        <taxon>NPAAA clade</taxon>
        <taxon>indigoferoid/millettioid clade</taxon>
        <taxon>Phaseoleae</taxon>
        <taxon>Vigna</taxon>
    </lineage>
</organism>
<evidence type="ECO:0000313" key="1">
    <source>
        <dbReference type="EMBL" id="QCE00417.1"/>
    </source>
</evidence>
<keyword evidence="2" id="KW-1185">Reference proteome</keyword>
<sequence>MGKVNRNHGKQYGQGGAALMFWKPPGGLYIAARRLIHFCVFRCVLGAAPGGESLYRQATHSLGHSGCFWMNRLAGLVMIARRRELNTRFKLFLSFWHELFGRKSRGGSYEWIWCRSVLISSVIDMEILWNSDQAFRVEQLGFDVVRVISDWNAGIILIDVGKSDAPPGGTELAARRQYSDVDACGYSGLGWYFRIISVWSLELGPPGGKEATVGLWCRRRPAAEGFRQAMATKFVVSGTASAWRWKRASSDALRVRLLVFLELWLRTCGSGWRMDTRDPGVVARVSECCRYECAGCGQYGWVQLDCAPQLLADEFGSLGTIRTMFVYGNSTWRCGV</sequence>
<evidence type="ECO:0000313" key="2">
    <source>
        <dbReference type="Proteomes" id="UP000501690"/>
    </source>
</evidence>
<reference evidence="1 2" key="1">
    <citation type="submission" date="2019-04" db="EMBL/GenBank/DDBJ databases">
        <title>An improved genome assembly and genetic linkage map for asparagus bean, Vigna unguiculata ssp. sesquipedialis.</title>
        <authorList>
            <person name="Xia Q."/>
            <person name="Zhang R."/>
            <person name="Dong Y."/>
        </authorList>
    </citation>
    <scope>NUCLEOTIDE SEQUENCE [LARGE SCALE GENOMIC DNA]</scope>
    <source>
        <tissue evidence="1">Leaf</tissue>
    </source>
</reference>
<dbReference type="AlphaFoldDB" id="A0A4D6MK92"/>
<accession>A0A4D6MK92</accession>
<dbReference type="Proteomes" id="UP000501690">
    <property type="component" value="Linkage Group LG7"/>
</dbReference>
<gene>
    <name evidence="1" type="ORF">DEO72_LG7g1707</name>
</gene>
<name>A0A4D6MK92_VIGUN</name>